<dbReference type="PROSITE" id="PS50853">
    <property type="entry name" value="FN3"/>
    <property type="match status" value="1"/>
</dbReference>
<dbReference type="Gene3D" id="2.60.40.10">
    <property type="entry name" value="Immunoglobulins"/>
    <property type="match status" value="19"/>
</dbReference>
<proteinExistence type="predicted"/>
<evidence type="ECO:0000256" key="2">
    <source>
        <dbReference type="SAM" id="SignalP"/>
    </source>
</evidence>
<dbReference type="InterPro" id="IPR013783">
    <property type="entry name" value="Ig-like_fold"/>
</dbReference>
<evidence type="ECO:0000259" key="3">
    <source>
        <dbReference type="PROSITE" id="PS50853"/>
    </source>
</evidence>
<reference evidence="4 5" key="1">
    <citation type="submission" date="2018-03" db="EMBL/GenBank/DDBJ databases">
        <title>Genome sequence of Moorella humiferrea DSM 23265.</title>
        <authorList>
            <person name="Poehlein A."/>
            <person name="Daniel R."/>
        </authorList>
    </citation>
    <scope>NUCLEOTIDE SEQUENCE [LARGE SCALE GENOMIC DNA]</scope>
    <source>
        <strain evidence="4 5">DSM 23265</strain>
    </source>
</reference>
<dbReference type="CDD" id="cd00063">
    <property type="entry name" value="FN3"/>
    <property type="match status" value="1"/>
</dbReference>
<dbReference type="InterPro" id="IPR036116">
    <property type="entry name" value="FN3_sf"/>
</dbReference>
<dbReference type="PANTHER" id="PTHR46769:SF2">
    <property type="entry name" value="FIBROCYSTIN-L ISOFORM 2 PRECURSOR-RELATED"/>
    <property type="match status" value="1"/>
</dbReference>
<dbReference type="CDD" id="cd00603">
    <property type="entry name" value="IPT_PCSR"/>
    <property type="match status" value="2"/>
</dbReference>
<dbReference type="SUPFAM" id="SSF49265">
    <property type="entry name" value="Fibronectin type III"/>
    <property type="match status" value="1"/>
</dbReference>
<protein>
    <submittedName>
        <fullName evidence="4">IPT/TIG domain protein</fullName>
    </submittedName>
</protein>
<accession>A0A2T0AN66</accession>
<sequence>MGVKLLRVKIKPLFVVLLAAVAVFFSWGNNAAAAAAPLITSITPANGPMTGGTWVTVNGSYFAPGAQVYFDDEPALEVTFSSSSKLLVKTPPRATSGKVDVKVVNPDGQQYMKVAAFLYDPVVTEVITGEEGRTGSTTGGQWITVKGSGFQNNLILYIGSNPATQVTVSADGQTITALTPPGTVGKVAVKVVNPDGGTGILPATDANTFTYRLSQPEITAVSPASGTWLGGTEVTISGKELSPSGVVRFGGVPATIKQANDITSLVVITPRGSVGLQDVTITNPDGQTSPVTSATKFEFIATPVIDAVTPNYGSPQGGTEVTITGSNFPPAGQIGVTFGGRAAVVQEVGAGYIKVITPENAPGTVAVTVYDTSNPEKSYTVLKGFTYITEKSSPVITAITPNAGSKDGGTEVTITGSDFRSGVDVPLKVKFGSVYAAQVTVKSTTELLVVAPPSTVTGPVDVTVENPDGGKATYPYGFTYLAPERVLLITGITPNRGSMEGGTPVVVNGANFLDPADPSVADIELTIGGNPVKNLTWDAASKAYRGVTPAGYGTQDVVLLIKRWQDGILITEKALLPGGFTYVVPQSKPQITAIDPAGGPLSGGTLIHIYGSDFRAPQAGETVQVYIGSLPASGVQVVSSTEITAVTPKATSTGLYDVTVINPDLATAVLPNAFTYVSSTMTIVSVTPDKGPVDRETMITITGANFNQDRDETGMVYLVVELGTAEEGYLPATGVVVSDDGATITALTPRFTAGTKDVVVRNHFGSVTLPGAFTYYVPSSKPEIAGVYPATGPTTGGTPITIYGDRFQSKASVTIGGRMATGVEVVSPAEIRAVTPAGQPGRQDIVVTNPDGGTAALAAGFTYVSHPVVKNVTPSRGSVAGGTIVTLQGADFYPGMQVYFGSITEVVYGNVGGSMVWQVPASDVQVIDTQTARVRLPAWSESVAFQNGARVDIAVVNSDAVLTSDGGSFIAHDIFTYYQPLTSPRVDEVTPNFGPVQGGNEVLLSGDGFQPDVKVYFGWEEARVLEVTPNFIRVSAPTNEAGLYDITVVNVYDTGVFIKEDAYEYRQPLTAPKITGVFPSMGPAGGGTLLTISGAYFWPGVRVFIGNNEAFLYVDAAGQIVPKEQGVQSVVPLVTAGGTIIYVHTPEGPKVGENYIAGPVDVIVVNPDGGSAILKGGFTYKLPDSRPVITGVSPDRGTVKGGTPVTITGSDFREELKVYFGGKEAVVNKIDPGAIEVVTPAHDAGTVDVTVVNKDGGVATAYRAFTYLVPGSEPVVKSIDPGAGSVLGGTRVTIGGEDFREGVKVYFGGTEALEVVRVDYKTVTAVTPPHVAGTVDVTVVNPDAGSYTLRRAFTYQGTVPRIDAVAPERGPQEGGIKVVIRGADFLAPVQVYFGTAAAASATVVENGTMIEVTLPAAPQGRLGAVDVKVVNGDGAEAVKEKAFTYVVPDSRPVITGIEPSSGSTLGGNWVTITGEDFREGPQVFIGGQPVLEVKLIDGRTLRVKMPPHSEGPKDVTVTNYDGGTCTLAAAYTYKTPESQPVINKVEPARGPHVGGTAITVTGLDFRQGVKLYIGGAPALNVVRVDYKTITAVTPAGSVGPADVTVVNPDEGTFTLPKGFTFYYVEAPVVTAVTPNEGPATGGTAIQISGQKFAKGAMVSIGGVLAPDVKWVNDSLITATTPPGSIGWQEVRVVNPDGGWGALANGFHYLKPRGVPATPTGFRAWSINDGQGLELTWDAAEFANYYEIWAAESPGGPYRFFARTKDTTFYSDDLPGERELYFRVRAVNEFGYSEFSEDDYAATAESTDEESGGYYEDLKITSGRDGVEAVIKEAALLAGDYRVDLSTYGGSRPRYVVRVAAAAATAAKGSLSIGMGEINLTVPAAALREVYRSTLGGAAQDDAWVEIVVEDRGQGEAEALLKGLPAGGRVASRVWGVQMQGRMGARLYSLNYFPGGGLLIFNTPGVLSPAIYASTAFSAAWQPVTSAYTPRAARILLAGKYALIDLGGK</sequence>
<dbReference type="InterPro" id="IPR052387">
    <property type="entry name" value="Fibrocystin"/>
</dbReference>
<evidence type="ECO:0000313" key="5">
    <source>
        <dbReference type="Proteomes" id="UP000238415"/>
    </source>
</evidence>
<dbReference type="EMBL" id="PVXM01000049">
    <property type="protein sequence ID" value="PRR70306.1"/>
    <property type="molecule type" value="Genomic_DNA"/>
</dbReference>
<dbReference type="SMART" id="SM00429">
    <property type="entry name" value="IPT"/>
    <property type="match status" value="18"/>
</dbReference>
<dbReference type="SUPFAM" id="SSF81296">
    <property type="entry name" value="E set domains"/>
    <property type="match status" value="17"/>
</dbReference>
<evidence type="ECO:0000313" key="4">
    <source>
        <dbReference type="EMBL" id="PRR70306.1"/>
    </source>
</evidence>
<feature type="chain" id="PRO_5039464685" evidence="2">
    <location>
        <begin position="32"/>
        <end position="2008"/>
    </location>
</feature>
<gene>
    <name evidence="4" type="ORF">MOHU_20970</name>
</gene>
<dbReference type="PANTHER" id="PTHR46769">
    <property type="entry name" value="POLYCYSTIC KIDNEY AND HEPATIC DISEASE 1 (AUTOSOMAL RECESSIVE)-LIKE 1"/>
    <property type="match status" value="1"/>
</dbReference>
<name>A0A2T0AN66_9FIRM</name>
<dbReference type="InterPro" id="IPR002909">
    <property type="entry name" value="IPT_dom"/>
</dbReference>
<keyword evidence="1 2" id="KW-0732">Signal</keyword>
<feature type="domain" description="Fibronectin type-III" evidence="3">
    <location>
        <begin position="1717"/>
        <end position="1805"/>
    </location>
</feature>
<organism evidence="4 5">
    <name type="scientific">Neomoorella humiferrea</name>
    <dbReference type="NCBI Taxonomy" id="676965"/>
    <lineage>
        <taxon>Bacteria</taxon>
        <taxon>Bacillati</taxon>
        <taxon>Bacillota</taxon>
        <taxon>Clostridia</taxon>
        <taxon>Neomoorellales</taxon>
        <taxon>Neomoorellaceae</taxon>
        <taxon>Neomoorella</taxon>
    </lineage>
</organism>
<dbReference type="OrthoDB" id="1656124at2"/>
<feature type="signal peptide" evidence="2">
    <location>
        <begin position="1"/>
        <end position="31"/>
    </location>
</feature>
<dbReference type="Pfam" id="PF01833">
    <property type="entry name" value="TIG"/>
    <property type="match status" value="18"/>
</dbReference>
<comment type="caution">
    <text evidence="4">The sequence shown here is derived from an EMBL/GenBank/DDBJ whole genome shotgun (WGS) entry which is preliminary data.</text>
</comment>
<dbReference type="Proteomes" id="UP000238415">
    <property type="component" value="Unassembled WGS sequence"/>
</dbReference>
<dbReference type="CDD" id="cd00102">
    <property type="entry name" value="IPT"/>
    <property type="match status" value="15"/>
</dbReference>
<dbReference type="RefSeq" id="WP_106006016.1">
    <property type="nucleotide sequence ID" value="NZ_CP136419.1"/>
</dbReference>
<evidence type="ECO:0000256" key="1">
    <source>
        <dbReference type="ARBA" id="ARBA00022729"/>
    </source>
</evidence>
<keyword evidence="5" id="KW-1185">Reference proteome</keyword>
<dbReference type="InterPro" id="IPR014756">
    <property type="entry name" value="Ig_E-set"/>
</dbReference>
<dbReference type="InterPro" id="IPR003961">
    <property type="entry name" value="FN3_dom"/>
</dbReference>